<sequence>MISSRSLKVTSVLVFITALFYFVDFRSPSSSPLANISPSSDSLQVTSPHAKPLLRRHVAVATAFGHHAEVYGALAWVIGMILNTKGQFKSSSVRMYAGESEFVSLIKELGLLPQSIMHPAGHEGLTADIRSTSLFPDDPGAMIDLVALGTCEIDLGYLGPDLLKAWDERPVDKKFTLVCGTRNGRDGAWASKNLAEWSKRGALRLLTISDHVSKHFKTRFEEWSDSKDPDERLSFFEYVKVDAFYPVSDFTNFPLPEKSSGPDVPCAGLIQGGYEKSRRDYDRIFLDLVRLLREDPRGWGYRWSDPERKYLPDDSTPNPPFVLHLLGYNRGRLDIPQELEKVVVKDIDFVSSVLLWPLGKP</sequence>
<dbReference type="HOGENOM" id="CLU_045279_0_0_1"/>
<protein>
    <submittedName>
        <fullName evidence="1">Uncharacterized protein</fullName>
    </submittedName>
</protein>
<proteinExistence type="predicted"/>
<reference evidence="1 2" key="1">
    <citation type="submission" date="2014-04" db="EMBL/GenBank/DDBJ databases">
        <authorList>
            <consortium name="DOE Joint Genome Institute"/>
            <person name="Kuo A."/>
            <person name="Girlanda M."/>
            <person name="Perotto S."/>
            <person name="Kohler A."/>
            <person name="Nagy L.G."/>
            <person name="Floudas D."/>
            <person name="Copeland A."/>
            <person name="Barry K.W."/>
            <person name="Cichocki N."/>
            <person name="Veneault-Fourrey C."/>
            <person name="LaButti K."/>
            <person name="Lindquist E.A."/>
            <person name="Lipzen A."/>
            <person name="Lundell T."/>
            <person name="Morin E."/>
            <person name="Murat C."/>
            <person name="Sun H."/>
            <person name="Tunlid A."/>
            <person name="Henrissat B."/>
            <person name="Grigoriev I.V."/>
            <person name="Hibbett D.S."/>
            <person name="Martin F."/>
            <person name="Nordberg H.P."/>
            <person name="Cantor M.N."/>
            <person name="Hua S.X."/>
        </authorList>
    </citation>
    <scope>NUCLEOTIDE SEQUENCE [LARGE SCALE GENOMIC DNA]</scope>
    <source>
        <strain evidence="1 2">MUT 4182</strain>
    </source>
</reference>
<dbReference type="STRING" id="1051891.A0A0C3Q6H4"/>
<name>A0A0C3Q6H4_9AGAM</name>
<organism evidence="1 2">
    <name type="scientific">Tulasnella calospora MUT 4182</name>
    <dbReference type="NCBI Taxonomy" id="1051891"/>
    <lineage>
        <taxon>Eukaryota</taxon>
        <taxon>Fungi</taxon>
        <taxon>Dikarya</taxon>
        <taxon>Basidiomycota</taxon>
        <taxon>Agaricomycotina</taxon>
        <taxon>Agaricomycetes</taxon>
        <taxon>Cantharellales</taxon>
        <taxon>Tulasnellaceae</taxon>
        <taxon>Tulasnella</taxon>
    </lineage>
</organism>
<reference evidence="2" key="2">
    <citation type="submission" date="2015-01" db="EMBL/GenBank/DDBJ databases">
        <title>Evolutionary Origins and Diversification of the Mycorrhizal Mutualists.</title>
        <authorList>
            <consortium name="DOE Joint Genome Institute"/>
            <consortium name="Mycorrhizal Genomics Consortium"/>
            <person name="Kohler A."/>
            <person name="Kuo A."/>
            <person name="Nagy L.G."/>
            <person name="Floudas D."/>
            <person name="Copeland A."/>
            <person name="Barry K.W."/>
            <person name="Cichocki N."/>
            <person name="Veneault-Fourrey C."/>
            <person name="LaButti K."/>
            <person name="Lindquist E.A."/>
            <person name="Lipzen A."/>
            <person name="Lundell T."/>
            <person name="Morin E."/>
            <person name="Murat C."/>
            <person name="Riley R."/>
            <person name="Ohm R."/>
            <person name="Sun H."/>
            <person name="Tunlid A."/>
            <person name="Henrissat B."/>
            <person name="Grigoriev I.V."/>
            <person name="Hibbett D.S."/>
            <person name="Martin F."/>
        </authorList>
    </citation>
    <scope>NUCLEOTIDE SEQUENCE [LARGE SCALE GENOMIC DNA]</scope>
    <source>
        <strain evidence="2">MUT 4182</strain>
    </source>
</reference>
<dbReference type="AlphaFoldDB" id="A0A0C3Q6H4"/>
<dbReference type="OrthoDB" id="549336at2759"/>
<dbReference type="EMBL" id="KN823224">
    <property type="protein sequence ID" value="KIO19386.1"/>
    <property type="molecule type" value="Genomic_DNA"/>
</dbReference>
<dbReference type="Proteomes" id="UP000054248">
    <property type="component" value="Unassembled WGS sequence"/>
</dbReference>
<evidence type="ECO:0000313" key="2">
    <source>
        <dbReference type="Proteomes" id="UP000054248"/>
    </source>
</evidence>
<keyword evidence="2" id="KW-1185">Reference proteome</keyword>
<evidence type="ECO:0000313" key="1">
    <source>
        <dbReference type="EMBL" id="KIO19386.1"/>
    </source>
</evidence>
<gene>
    <name evidence="1" type="ORF">M407DRAFT_30961</name>
</gene>
<accession>A0A0C3Q6H4</accession>